<evidence type="ECO:0000256" key="5">
    <source>
        <dbReference type="ARBA" id="ARBA00022448"/>
    </source>
</evidence>
<name>A0A7R8XJC1_9CRUS</name>
<comment type="function">
    <text evidence="1">Accessory subunit of the mitochondrial membrane respiratory chain NADH dehydrogenase (Complex I), that is believed not to be involved in catalysis. Complex I functions in the transfer of electrons from NADH to the respiratory chain. The immediate electron acceptor for the enzyme is believed to be ubiquinone.</text>
</comment>
<proteinExistence type="inferred from homology"/>
<keyword evidence="17" id="KW-1185">Reference proteome</keyword>
<evidence type="ECO:0000313" key="17">
    <source>
        <dbReference type="Proteomes" id="UP000677054"/>
    </source>
</evidence>
<evidence type="ECO:0000256" key="4">
    <source>
        <dbReference type="ARBA" id="ARBA00018680"/>
    </source>
</evidence>
<comment type="similarity">
    <text evidence="3">Belongs to the complex I NDUFB3 subunit family.</text>
</comment>
<organism evidence="16">
    <name type="scientific">Darwinula stevensoni</name>
    <dbReference type="NCBI Taxonomy" id="69355"/>
    <lineage>
        <taxon>Eukaryota</taxon>
        <taxon>Metazoa</taxon>
        <taxon>Ecdysozoa</taxon>
        <taxon>Arthropoda</taxon>
        <taxon>Crustacea</taxon>
        <taxon>Oligostraca</taxon>
        <taxon>Ostracoda</taxon>
        <taxon>Podocopa</taxon>
        <taxon>Podocopida</taxon>
        <taxon>Darwinulocopina</taxon>
        <taxon>Darwinuloidea</taxon>
        <taxon>Darwinulidae</taxon>
        <taxon>Darwinula</taxon>
    </lineage>
</organism>
<evidence type="ECO:0000313" key="16">
    <source>
        <dbReference type="EMBL" id="CAD7247066.1"/>
    </source>
</evidence>
<feature type="region of interest" description="Disordered" evidence="15">
    <location>
        <begin position="1"/>
        <end position="20"/>
    </location>
</feature>
<evidence type="ECO:0000256" key="7">
    <source>
        <dbReference type="ARBA" id="ARBA00022692"/>
    </source>
</evidence>
<evidence type="ECO:0000256" key="1">
    <source>
        <dbReference type="ARBA" id="ARBA00003195"/>
    </source>
</evidence>
<keyword evidence="12" id="KW-0472">Membrane</keyword>
<keyword evidence="10" id="KW-1133">Transmembrane helix</keyword>
<accession>A0A7R8XJC1</accession>
<keyword evidence="7" id="KW-0812">Transmembrane</keyword>
<dbReference type="EMBL" id="CAJPEV010001324">
    <property type="protein sequence ID" value="CAG0892050.1"/>
    <property type="molecule type" value="Genomic_DNA"/>
</dbReference>
<keyword evidence="8" id="KW-0999">Mitochondrion inner membrane</keyword>
<evidence type="ECO:0000256" key="2">
    <source>
        <dbReference type="ARBA" id="ARBA00004298"/>
    </source>
</evidence>
<dbReference type="GO" id="GO:0005743">
    <property type="term" value="C:mitochondrial inner membrane"/>
    <property type="evidence" value="ECO:0007669"/>
    <property type="project" value="UniProtKB-SubCell"/>
</dbReference>
<evidence type="ECO:0000256" key="11">
    <source>
        <dbReference type="ARBA" id="ARBA00023128"/>
    </source>
</evidence>
<keyword evidence="11" id="KW-0496">Mitochondrion</keyword>
<dbReference type="PANTHER" id="PTHR15082:SF2">
    <property type="entry name" value="NADH DEHYDROGENASE [UBIQUINONE] 1 BETA SUBCOMPLEX SUBUNIT 3"/>
    <property type="match status" value="1"/>
</dbReference>
<evidence type="ECO:0000256" key="10">
    <source>
        <dbReference type="ARBA" id="ARBA00022989"/>
    </source>
</evidence>
<evidence type="ECO:0000256" key="15">
    <source>
        <dbReference type="SAM" id="MobiDB-lite"/>
    </source>
</evidence>
<dbReference type="AlphaFoldDB" id="A0A7R8XJC1"/>
<evidence type="ECO:0000256" key="9">
    <source>
        <dbReference type="ARBA" id="ARBA00022982"/>
    </source>
</evidence>
<dbReference type="GO" id="GO:0022900">
    <property type="term" value="P:electron transport chain"/>
    <property type="evidence" value="ECO:0007669"/>
    <property type="project" value="InterPro"/>
</dbReference>
<evidence type="ECO:0000256" key="6">
    <source>
        <dbReference type="ARBA" id="ARBA00022660"/>
    </source>
</evidence>
<evidence type="ECO:0000256" key="3">
    <source>
        <dbReference type="ARBA" id="ARBA00005667"/>
    </source>
</evidence>
<comment type="subcellular location">
    <subcellularLocation>
        <location evidence="2">Mitochondrion inner membrane</location>
        <topology evidence="2">Single-pass membrane protein</topology>
        <orientation evidence="2">Matrix side</orientation>
    </subcellularLocation>
</comment>
<dbReference type="InterPro" id="IPR012576">
    <property type="entry name" value="NDUFB3"/>
</dbReference>
<keyword evidence="9" id="KW-0249">Electron transport</keyword>
<sequence>MGGGGEHGHGHSPIPKVPDYKSFQVGDHTPELQNLQRMLAYKGLKDPWIRNYVWQYDNKKWGPLHLRLFRHTLFRGFKYGLALTAIVIAGEKLWAAAHPSDEHHH</sequence>
<dbReference type="Proteomes" id="UP000677054">
    <property type="component" value="Unassembled WGS sequence"/>
</dbReference>
<evidence type="ECO:0000256" key="14">
    <source>
        <dbReference type="ARBA" id="ARBA00032688"/>
    </source>
</evidence>
<dbReference type="EMBL" id="LR900841">
    <property type="protein sequence ID" value="CAD7247066.1"/>
    <property type="molecule type" value="Genomic_DNA"/>
</dbReference>
<protein>
    <recommendedName>
        <fullName evidence="4">NADH dehydrogenase [ubiquinone] 1 beta subcomplex subunit 3</fullName>
    </recommendedName>
    <alternativeName>
        <fullName evidence="13">Complex I-B12</fullName>
    </alternativeName>
    <alternativeName>
        <fullName evidence="14">NADH-ubiquinone oxidoreductase B12 subunit</fullName>
    </alternativeName>
</protein>
<dbReference type="GO" id="GO:0032981">
    <property type="term" value="P:mitochondrial respiratory chain complex I assembly"/>
    <property type="evidence" value="ECO:0007669"/>
    <property type="project" value="TreeGrafter"/>
</dbReference>
<dbReference type="Pfam" id="PF08122">
    <property type="entry name" value="NDUF_B12"/>
    <property type="match status" value="1"/>
</dbReference>
<evidence type="ECO:0000256" key="13">
    <source>
        <dbReference type="ARBA" id="ARBA00030217"/>
    </source>
</evidence>
<keyword evidence="5" id="KW-0813">Transport</keyword>
<dbReference type="PANTHER" id="PTHR15082">
    <property type="entry name" value="NADH-UBIQUINONE OXIDOREDUCTASE B12 SUBUNIT"/>
    <property type="match status" value="1"/>
</dbReference>
<dbReference type="OrthoDB" id="521512at2759"/>
<keyword evidence="6" id="KW-0679">Respiratory chain</keyword>
<evidence type="ECO:0000256" key="8">
    <source>
        <dbReference type="ARBA" id="ARBA00022792"/>
    </source>
</evidence>
<gene>
    <name evidence="16" type="ORF">DSTB1V02_LOCUS6905</name>
</gene>
<evidence type="ECO:0000256" key="12">
    <source>
        <dbReference type="ARBA" id="ARBA00023136"/>
    </source>
</evidence>
<reference evidence="16" key="1">
    <citation type="submission" date="2020-11" db="EMBL/GenBank/DDBJ databases">
        <authorList>
            <person name="Tran Van P."/>
        </authorList>
    </citation>
    <scope>NUCLEOTIDE SEQUENCE</scope>
</reference>